<dbReference type="RefSeq" id="WP_190417268.1">
    <property type="nucleotide sequence ID" value="NZ_JAMPKK010000046.1"/>
</dbReference>
<gene>
    <name evidence="1" type="ORF">NDI37_19205</name>
</gene>
<protein>
    <submittedName>
        <fullName evidence="1">McrC family protein</fullName>
    </submittedName>
</protein>
<comment type="caution">
    <text evidence="1">The sequence shown here is derived from an EMBL/GenBank/DDBJ whole genome shotgun (WGS) entry which is preliminary data.</text>
</comment>
<name>A0ABV0JTZ7_9CYAN</name>
<evidence type="ECO:0000313" key="1">
    <source>
        <dbReference type="EMBL" id="MEP0866589.1"/>
    </source>
</evidence>
<evidence type="ECO:0000313" key="2">
    <source>
        <dbReference type="Proteomes" id="UP001442494"/>
    </source>
</evidence>
<keyword evidence="2" id="KW-1185">Reference proteome</keyword>
<accession>A0ABV0JTZ7</accession>
<sequence length="411" mass="47097">MSAVSPRIIELVEYVPVFLAQSEIPDAVGETLWRNYEKQVAVNFPSPKTGYRWRLTARGWVGHIPLTPDFHLALRPKVQLGNLLGMLEYAYDLKSFRFLEGLFDCQSLSDFYERLAEILAGRILNRGRQGFYCAYLPKTEDLPYVRGRINVRQVISKPWDVKVQCDYEEHTADVEENQILAWTVWCIARSGLCTERVLPTVRRAYHLLQGLVTLQPKSPQVCVGRQYNRLNEDYRLLHALCRFFLEQSGPSFEMGERSMLPFLVDMARLYERFVAEWLKAHRETVLLPQGLDIKSQERLYVGEGKEIYFDIDLVLQDVATGVAKYVLDTKYKVPTAPASSDIAQVVAYAEAKGCQEAILVYPMPLVEPLDIRVGRIRIRSLTFSLAGDLEQAGYRFLQDVLYTDTLGKNVP</sequence>
<reference evidence="1 2" key="1">
    <citation type="submission" date="2022-04" db="EMBL/GenBank/DDBJ databases">
        <title>Positive selection, recombination, and allopatry shape intraspecific diversity of widespread and dominant cyanobacteria.</title>
        <authorList>
            <person name="Wei J."/>
            <person name="Shu W."/>
            <person name="Hu C."/>
        </authorList>
    </citation>
    <scope>NUCLEOTIDE SEQUENCE [LARGE SCALE GENOMIC DNA]</scope>
    <source>
        <strain evidence="1 2">GB2-A5</strain>
    </source>
</reference>
<dbReference type="InterPro" id="IPR019292">
    <property type="entry name" value="McrC"/>
</dbReference>
<dbReference type="EMBL" id="JAMPKK010000046">
    <property type="protein sequence ID" value="MEP0866589.1"/>
    <property type="molecule type" value="Genomic_DNA"/>
</dbReference>
<dbReference type="PANTHER" id="PTHR38733">
    <property type="entry name" value="PROTEIN MCRC"/>
    <property type="match status" value="1"/>
</dbReference>
<dbReference type="PANTHER" id="PTHR38733:SF1">
    <property type="entry name" value="TYPE IV METHYL-DIRECTED RESTRICTION ENZYME ECOKMCRBC"/>
    <property type="match status" value="1"/>
</dbReference>
<dbReference type="Proteomes" id="UP001442494">
    <property type="component" value="Unassembled WGS sequence"/>
</dbReference>
<dbReference type="Pfam" id="PF10117">
    <property type="entry name" value="McrBC"/>
    <property type="match status" value="1"/>
</dbReference>
<proteinExistence type="predicted"/>
<organism evidence="1 2">
    <name type="scientific">Funiculus sociatus GB2-A5</name>
    <dbReference type="NCBI Taxonomy" id="2933946"/>
    <lineage>
        <taxon>Bacteria</taxon>
        <taxon>Bacillati</taxon>
        <taxon>Cyanobacteriota</taxon>
        <taxon>Cyanophyceae</taxon>
        <taxon>Coleofasciculales</taxon>
        <taxon>Coleofasciculaceae</taxon>
        <taxon>Funiculus</taxon>
    </lineage>
</organism>